<evidence type="ECO:0000259" key="18">
    <source>
        <dbReference type="Pfam" id="PF00905"/>
    </source>
</evidence>
<dbReference type="PANTHER" id="PTHR32282:SF33">
    <property type="entry name" value="PEPTIDOGLYCAN GLYCOSYLTRANSFERASE"/>
    <property type="match status" value="1"/>
</dbReference>
<feature type="domain" description="Glycosyl transferase family 51" evidence="19">
    <location>
        <begin position="118"/>
        <end position="277"/>
    </location>
</feature>
<dbReference type="InterPro" id="IPR023346">
    <property type="entry name" value="Lysozyme-like_dom_sf"/>
</dbReference>
<keyword evidence="6" id="KW-0645">Protease</keyword>
<feature type="region of interest" description="Disordered" evidence="16">
    <location>
        <begin position="1"/>
        <end position="46"/>
    </location>
</feature>
<evidence type="ECO:0000256" key="4">
    <source>
        <dbReference type="ARBA" id="ARBA00018638"/>
    </source>
</evidence>
<evidence type="ECO:0000256" key="2">
    <source>
        <dbReference type="ARBA" id="ARBA00004401"/>
    </source>
</evidence>
<keyword evidence="11" id="KW-0046">Antibiotic resistance</keyword>
<dbReference type="Pfam" id="PF00912">
    <property type="entry name" value="Transgly"/>
    <property type="match status" value="1"/>
</dbReference>
<dbReference type="PANTHER" id="PTHR32282">
    <property type="entry name" value="BINDING PROTEIN TRANSPEPTIDASE, PUTATIVE-RELATED"/>
    <property type="match status" value="1"/>
</dbReference>
<evidence type="ECO:0000256" key="16">
    <source>
        <dbReference type="SAM" id="MobiDB-lite"/>
    </source>
</evidence>
<gene>
    <name evidence="20" type="ORF">H8S55_11935</name>
</gene>
<keyword evidence="8" id="KW-0808">Transferase</keyword>
<keyword evidence="10" id="KW-0735">Signal-anchor</keyword>
<comment type="catalytic activity">
    <reaction evidence="15">
        <text>[GlcNAc-(1-&gt;4)-Mur2Ac(oyl-L-Ala-gamma-D-Glu-L-Lys-D-Ala-D-Ala)](n)-di-trans,octa-cis-undecaprenyl diphosphate + beta-D-GlcNAc-(1-&gt;4)-Mur2Ac(oyl-L-Ala-gamma-D-Glu-L-Lys-D-Ala-D-Ala)-di-trans,octa-cis-undecaprenyl diphosphate = [GlcNAc-(1-&gt;4)-Mur2Ac(oyl-L-Ala-gamma-D-Glu-L-Lys-D-Ala-D-Ala)](n+1)-di-trans,octa-cis-undecaprenyl diphosphate + di-trans,octa-cis-undecaprenyl diphosphate + H(+)</text>
        <dbReference type="Rhea" id="RHEA:23708"/>
        <dbReference type="Rhea" id="RHEA-COMP:9602"/>
        <dbReference type="Rhea" id="RHEA-COMP:9603"/>
        <dbReference type="ChEBI" id="CHEBI:15378"/>
        <dbReference type="ChEBI" id="CHEBI:58405"/>
        <dbReference type="ChEBI" id="CHEBI:60033"/>
        <dbReference type="ChEBI" id="CHEBI:78435"/>
        <dbReference type="EC" id="2.4.99.28"/>
    </reaction>
</comment>
<keyword evidence="5" id="KW-0121">Carboxypeptidase</keyword>
<name>A0A8J6J5B8_9FIRM</name>
<evidence type="ECO:0000256" key="6">
    <source>
        <dbReference type="ARBA" id="ARBA00022670"/>
    </source>
</evidence>
<evidence type="ECO:0000256" key="11">
    <source>
        <dbReference type="ARBA" id="ARBA00023251"/>
    </source>
</evidence>
<evidence type="ECO:0000256" key="1">
    <source>
        <dbReference type="ARBA" id="ARBA00002624"/>
    </source>
</evidence>
<evidence type="ECO:0000256" key="15">
    <source>
        <dbReference type="ARBA" id="ARBA00049902"/>
    </source>
</evidence>
<dbReference type="AlphaFoldDB" id="A0A8J6J5B8"/>
<evidence type="ECO:0000313" key="21">
    <source>
        <dbReference type="Proteomes" id="UP000602260"/>
    </source>
</evidence>
<evidence type="ECO:0000259" key="19">
    <source>
        <dbReference type="Pfam" id="PF00912"/>
    </source>
</evidence>
<dbReference type="InterPro" id="IPR001460">
    <property type="entry name" value="PCN-bd_Tpept"/>
</dbReference>
<dbReference type="Proteomes" id="UP000602260">
    <property type="component" value="Unassembled WGS sequence"/>
</dbReference>
<dbReference type="RefSeq" id="WP_186879145.1">
    <property type="nucleotide sequence ID" value="NZ_JACOPN010000009.1"/>
</dbReference>
<organism evidence="20 21">
    <name type="scientific">Flintibacter faecis</name>
    <dbReference type="NCBI Taxonomy" id="2763047"/>
    <lineage>
        <taxon>Bacteria</taxon>
        <taxon>Bacillati</taxon>
        <taxon>Bacillota</taxon>
        <taxon>Clostridia</taxon>
        <taxon>Eubacteriales</taxon>
        <taxon>Flintibacter</taxon>
    </lineage>
</organism>
<evidence type="ECO:0000256" key="3">
    <source>
        <dbReference type="ARBA" id="ARBA00012448"/>
    </source>
</evidence>
<sequence>MSDQYHSDRSLYENSDYPPRRHPSREAEHTHEDRRAAPRRSRSRRPRREHGRLSFILGTLLLVFLCTGAILCCFAAVYVKTVIFPMADLSLDDFTLGQNSVMYYTDPDTGEDKELVTLLSDTSSIWVDYDDIPQDLINAAVAIEDKRFWDHSGVDWRRTSKAVLDMFTGGDISGGSTITQQLIKNLTGYNETTVKRKVTEIVRALRFTQNNSKEDTITWYLNVIPLGSRCEGVGSAAYTYFGKSVSELDLAECASLISITNNPSRYGPYSLARVKNKEGEVWDAKQWNKWRQENVLDQMLAQGMITQAEHDQAVAEELVFVRGENAASSEQEVYSWYEETVLSDVKQDLKEKYDLSDKRVAQLLSRGGLRIYTCIDPKIQAIAEEVYSNRANLNYTSARGNAMQSSITIVDNSTGDVVAIVGQFGEKTQNLLNNYANTAQRQPGSSLKPLSVYSPAIELGKVSPISVVDDYPYNDSNGTGWPINSGAARYKGLTTVRSGLTHSVNTIAVRLLADMVTPQESFNFVQNRYHIDLVDSMISKNGKVSSDIDVAPLAMGGLTKGVCTRDMAEAFATFPNKGVYTYSRTYTRVEDSTGKVLLDNSTVHEPVIKESTAYYMNSMLRDVVTSGTGYEAALSNMTAAGKTGTTSQNYDRWFVGYTPYYTAAVWTGYDQNEKMRTSGNPAAQLWKKVMSQVHQGLENKSFFSANGLKSVQYCLDSGMLATEYCAMDPRGSRAASDSVFQSDVPTGACTIHTADSVVRMCKDSPILGSNGNPTGLYHLAGEYCPEESIITMCLPDYDRKQIGTATANDNMYRKSVVESYGSCEVHTSSTVVPDPAPADPEDPDEPAPDPSGSSTDPAAPSEPGGNTGGQTQPTTPEPPPSQDIG</sequence>
<feature type="compositionally biased region" description="Basic and acidic residues" evidence="16">
    <location>
        <begin position="24"/>
        <end position="36"/>
    </location>
</feature>
<dbReference type="EC" id="2.4.99.28" evidence="14"/>
<evidence type="ECO:0000256" key="17">
    <source>
        <dbReference type="SAM" id="Phobius"/>
    </source>
</evidence>
<evidence type="ECO:0000256" key="8">
    <source>
        <dbReference type="ARBA" id="ARBA00022679"/>
    </source>
</evidence>
<evidence type="ECO:0000256" key="10">
    <source>
        <dbReference type="ARBA" id="ARBA00022968"/>
    </source>
</evidence>
<comment type="caution">
    <text evidence="20">The sequence shown here is derived from an EMBL/GenBank/DDBJ whole genome shotgun (WGS) entry which is preliminary data.</text>
</comment>
<evidence type="ECO:0000256" key="13">
    <source>
        <dbReference type="ARBA" id="ARBA00034000"/>
    </source>
</evidence>
<feature type="compositionally biased region" description="Pro residues" evidence="16">
    <location>
        <begin position="875"/>
        <end position="885"/>
    </location>
</feature>
<dbReference type="EC" id="3.4.16.4" evidence="3"/>
<reference evidence="20" key="1">
    <citation type="submission" date="2020-08" db="EMBL/GenBank/DDBJ databases">
        <title>Genome public.</title>
        <authorList>
            <person name="Liu C."/>
            <person name="Sun Q."/>
        </authorList>
    </citation>
    <scope>NUCLEOTIDE SEQUENCE</scope>
    <source>
        <strain evidence="20">BX5</strain>
    </source>
</reference>
<dbReference type="InterPro" id="IPR036950">
    <property type="entry name" value="PBP_transglycosylase"/>
</dbReference>
<dbReference type="EMBL" id="JACOPN010000009">
    <property type="protein sequence ID" value="MBC5718014.1"/>
    <property type="molecule type" value="Genomic_DNA"/>
</dbReference>
<dbReference type="Gene3D" id="1.10.3810.10">
    <property type="entry name" value="Biosynthetic peptidoglycan transglycosylase-like"/>
    <property type="match status" value="1"/>
</dbReference>
<dbReference type="GO" id="GO:0009002">
    <property type="term" value="F:serine-type D-Ala-D-Ala carboxypeptidase activity"/>
    <property type="evidence" value="ECO:0007669"/>
    <property type="project" value="UniProtKB-EC"/>
</dbReference>
<dbReference type="GO" id="GO:0006508">
    <property type="term" value="P:proteolysis"/>
    <property type="evidence" value="ECO:0007669"/>
    <property type="project" value="UniProtKB-KW"/>
</dbReference>
<feature type="region of interest" description="Disordered" evidence="16">
    <location>
        <begin position="825"/>
        <end position="885"/>
    </location>
</feature>
<dbReference type="GO" id="GO:0008955">
    <property type="term" value="F:peptidoglycan glycosyltransferase activity"/>
    <property type="evidence" value="ECO:0007669"/>
    <property type="project" value="UniProtKB-EC"/>
</dbReference>
<keyword evidence="17" id="KW-0812">Transmembrane</keyword>
<dbReference type="Gene3D" id="3.40.710.10">
    <property type="entry name" value="DD-peptidase/beta-lactamase superfamily"/>
    <property type="match status" value="1"/>
</dbReference>
<comment type="catalytic activity">
    <reaction evidence="13">
        <text>Preferential cleavage: (Ac)2-L-Lys-D-Ala-|-D-Ala. Also transpeptidation of peptidyl-alanyl moieties that are N-acyl substituents of D-alanine.</text>
        <dbReference type="EC" id="3.4.16.4"/>
    </reaction>
</comment>
<feature type="compositionally biased region" description="Basic residues" evidence="16">
    <location>
        <begin position="37"/>
        <end position="46"/>
    </location>
</feature>
<dbReference type="SUPFAM" id="SSF53955">
    <property type="entry name" value="Lysozyme-like"/>
    <property type="match status" value="1"/>
</dbReference>
<dbReference type="UniPathway" id="UPA00219"/>
<keyword evidence="9" id="KW-0378">Hydrolase</keyword>
<dbReference type="GO" id="GO:0005886">
    <property type="term" value="C:plasma membrane"/>
    <property type="evidence" value="ECO:0007669"/>
    <property type="project" value="UniProtKB-SubCell"/>
</dbReference>
<proteinExistence type="predicted"/>
<comment type="subcellular location">
    <subcellularLocation>
        <location evidence="2">Cell membrane</location>
        <topology evidence="2">Single-pass type II membrane protein</topology>
    </subcellularLocation>
</comment>
<dbReference type="GO" id="GO:0009252">
    <property type="term" value="P:peptidoglycan biosynthetic process"/>
    <property type="evidence" value="ECO:0007669"/>
    <property type="project" value="UniProtKB-UniPathway"/>
</dbReference>
<dbReference type="InterPro" id="IPR012338">
    <property type="entry name" value="Beta-lactam/transpept-like"/>
</dbReference>
<comment type="function">
    <text evidence="1">Cell wall formation. Synthesis of cross-linked peptidoglycan from the lipid intermediates. The enzyme has a penicillin-insensitive transglycosylase N-terminal domain (formation of linear glycan strands) and a penicillin-sensitive transpeptidase C-terminal domain (cross-linking of the peptide subunits).</text>
</comment>
<evidence type="ECO:0000256" key="12">
    <source>
        <dbReference type="ARBA" id="ARBA00023268"/>
    </source>
</evidence>
<dbReference type="SUPFAM" id="SSF56601">
    <property type="entry name" value="beta-lactamase/transpeptidase-like"/>
    <property type="match status" value="1"/>
</dbReference>
<keyword evidence="7" id="KW-0328">Glycosyltransferase</keyword>
<dbReference type="Pfam" id="PF00905">
    <property type="entry name" value="Transpeptidase"/>
    <property type="match status" value="1"/>
</dbReference>
<accession>A0A8J6J5B8</accession>
<dbReference type="InterPro" id="IPR001264">
    <property type="entry name" value="Glyco_trans_51"/>
</dbReference>
<keyword evidence="12" id="KW-0511">Multifunctional enzyme</keyword>
<dbReference type="GO" id="GO:0046677">
    <property type="term" value="P:response to antibiotic"/>
    <property type="evidence" value="ECO:0007669"/>
    <property type="project" value="UniProtKB-KW"/>
</dbReference>
<dbReference type="GO" id="GO:0008658">
    <property type="term" value="F:penicillin binding"/>
    <property type="evidence" value="ECO:0007669"/>
    <property type="project" value="InterPro"/>
</dbReference>
<dbReference type="InterPro" id="IPR050396">
    <property type="entry name" value="Glycosyltr_51/Transpeptidase"/>
</dbReference>
<feature type="transmembrane region" description="Helical" evidence="17">
    <location>
        <begin position="53"/>
        <end position="79"/>
    </location>
</feature>
<feature type="compositionally biased region" description="Basic and acidic residues" evidence="16">
    <location>
        <begin position="1"/>
        <end position="11"/>
    </location>
</feature>
<evidence type="ECO:0000256" key="7">
    <source>
        <dbReference type="ARBA" id="ARBA00022676"/>
    </source>
</evidence>
<keyword evidence="17" id="KW-0472">Membrane</keyword>
<keyword evidence="21" id="KW-1185">Reference proteome</keyword>
<evidence type="ECO:0000313" key="20">
    <source>
        <dbReference type="EMBL" id="MBC5718014.1"/>
    </source>
</evidence>
<evidence type="ECO:0000256" key="14">
    <source>
        <dbReference type="ARBA" id="ARBA00044770"/>
    </source>
</evidence>
<feature type="domain" description="Penicillin-binding protein transpeptidase" evidence="18">
    <location>
        <begin position="406"/>
        <end position="690"/>
    </location>
</feature>
<keyword evidence="17" id="KW-1133">Transmembrane helix</keyword>
<evidence type="ECO:0000256" key="5">
    <source>
        <dbReference type="ARBA" id="ARBA00022645"/>
    </source>
</evidence>
<evidence type="ECO:0000256" key="9">
    <source>
        <dbReference type="ARBA" id="ARBA00022801"/>
    </source>
</evidence>
<protein>
    <recommendedName>
        <fullName evidence="4">Penicillin-binding protein 1A</fullName>
        <ecNumber evidence="14">2.4.99.28</ecNumber>
        <ecNumber evidence="3">3.4.16.4</ecNumber>
    </recommendedName>
</protein>